<comment type="caution">
    <text evidence="7">The sequence shown here is derived from an EMBL/GenBank/DDBJ whole genome shotgun (WGS) entry which is preliminary data.</text>
</comment>
<evidence type="ECO:0000259" key="6">
    <source>
        <dbReference type="PROSITE" id="PS51387"/>
    </source>
</evidence>
<dbReference type="InterPro" id="IPR006094">
    <property type="entry name" value="Oxid_FAD_bind_N"/>
</dbReference>
<name>A0ABR3T657_9PEZI</name>
<dbReference type="EMBL" id="JAKEKT020000121">
    <property type="protein sequence ID" value="KAL1635050.1"/>
    <property type="molecule type" value="Genomic_DNA"/>
</dbReference>
<evidence type="ECO:0000313" key="8">
    <source>
        <dbReference type="Proteomes" id="UP001521184"/>
    </source>
</evidence>
<keyword evidence="3" id="KW-0274">FAD</keyword>
<dbReference type="InterPro" id="IPR016166">
    <property type="entry name" value="FAD-bd_PCMH"/>
</dbReference>
<dbReference type="InterPro" id="IPR016169">
    <property type="entry name" value="FAD-bd_PCMH_sub2"/>
</dbReference>
<comment type="similarity">
    <text evidence="1">Belongs to the oxygen-dependent FAD-linked oxidoreductase family.</text>
</comment>
<feature type="chain" id="PRO_5046421136" description="FAD-binding PCMH-type domain-containing protein" evidence="5">
    <location>
        <begin position="20"/>
        <end position="519"/>
    </location>
</feature>
<sequence length="519" mass="56600">MQLTLVLFVFLVRTFGVRAGHRLGSEYGYTAPNVSSTYPASTYCCGALEAAGFGSRVEYSGEEAYEESIDSYWSNLEHLHPWCLIQPLTTDEVSKVVATLVTASEVQECRFAVRSGGHTTWAGAANIEHGITIDLRHMNSTTYHAGNSTAAIQAGARWESVYTTLDALNVSTPGGRCNRPGVGGLVLGSGLSFFNARKGFVCDSVANFEVVLANGDVVDANSQQNADLFQVLKGGSNNFGIVTRVDMEVFDNHGELWGGLLQYPSSTMSQHAKAFTRFTDNIETDPNASTIMYTSFNSEDPGDVAIFDGHVYTKPVVRPPSYDEYYAIPGVMFDTTRITNMSDLVAEVPIENGWRQAMMTCTFQNDEEMLSKALELFTLTAKKLNGTSGTWSFGNQYHPLPKVYTKHSVEKGGNILGLDRASSNLVIMLALVQWDDAANDARFIEANRQLVDDVVAHSRSVGKANEWLYLNYAWGTQGVLASYGAESVAKMRAASAKYDPNGVFQRLVPGGFKLADVGK</sequence>
<protein>
    <recommendedName>
        <fullName evidence="6">FAD-binding PCMH-type domain-containing protein</fullName>
    </recommendedName>
</protein>
<dbReference type="PANTHER" id="PTHR42973:SF22">
    <property type="entry name" value="FAD-BINDING PCMH-TYPE DOMAIN-CONTAINING PROTEIN-RELATED"/>
    <property type="match status" value="1"/>
</dbReference>
<evidence type="ECO:0000256" key="2">
    <source>
        <dbReference type="ARBA" id="ARBA00022630"/>
    </source>
</evidence>
<keyword evidence="5" id="KW-0732">Signal</keyword>
<reference evidence="7 8" key="1">
    <citation type="journal article" date="2023" name="Plant Dis.">
        <title>First Report of Diplodia intermedia Causing Canker and Dieback Diseases on Apple Trees in Canada.</title>
        <authorList>
            <person name="Ellouze W."/>
            <person name="Ilyukhin E."/>
            <person name="Sulman M."/>
            <person name="Ali S."/>
        </authorList>
    </citation>
    <scope>NUCLEOTIDE SEQUENCE [LARGE SCALE GENOMIC DNA]</scope>
    <source>
        <strain evidence="7 8">M45-28</strain>
    </source>
</reference>
<evidence type="ECO:0000256" key="4">
    <source>
        <dbReference type="ARBA" id="ARBA00023002"/>
    </source>
</evidence>
<dbReference type="Gene3D" id="3.30.465.10">
    <property type="match status" value="1"/>
</dbReference>
<keyword evidence="2" id="KW-0285">Flavoprotein</keyword>
<dbReference type="PANTHER" id="PTHR42973">
    <property type="entry name" value="BINDING OXIDOREDUCTASE, PUTATIVE (AFU_ORTHOLOGUE AFUA_1G17690)-RELATED"/>
    <property type="match status" value="1"/>
</dbReference>
<accession>A0ABR3T657</accession>
<gene>
    <name evidence="7" type="ORF">SLS58_010390</name>
</gene>
<evidence type="ECO:0000256" key="5">
    <source>
        <dbReference type="SAM" id="SignalP"/>
    </source>
</evidence>
<organism evidence="7 8">
    <name type="scientific">Diplodia intermedia</name>
    <dbReference type="NCBI Taxonomy" id="856260"/>
    <lineage>
        <taxon>Eukaryota</taxon>
        <taxon>Fungi</taxon>
        <taxon>Dikarya</taxon>
        <taxon>Ascomycota</taxon>
        <taxon>Pezizomycotina</taxon>
        <taxon>Dothideomycetes</taxon>
        <taxon>Dothideomycetes incertae sedis</taxon>
        <taxon>Botryosphaeriales</taxon>
        <taxon>Botryosphaeriaceae</taxon>
        <taxon>Diplodia</taxon>
    </lineage>
</organism>
<feature type="domain" description="FAD-binding PCMH-type" evidence="6">
    <location>
        <begin position="77"/>
        <end position="252"/>
    </location>
</feature>
<evidence type="ECO:0000313" key="7">
    <source>
        <dbReference type="EMBL" id="KAL1635050.1"/>
    </source>
</evidence>
<keyword evidence="8" id="KW-1185">Reference proteome</keyword>
<proteinExistence type="inferred from homology"/>
<dbReference type="Pfam" id="PF01565">
    <property type="entry name" value="FAD_binding_4"/>
    <property type="match status" value="1"/>
</dbReference>
<dbReference type="PROSITE" id="PS51387">
    <property type="entry name" value="FAD_PCMH"/>
    <property type="match status" value="1"/>
</dbReference>
<dbReference type="InterPro" id="IPR050416">
    <property type="entry name" value="FAD-linked_Oxidoreductase"/>
</dbReference>
<evidence type="ECO:0000256" key="1">
    <source>
        <dbReference type="ARBA" id="ARBA00005466"/>
    </source>
</evidence>
<evidence type="ECO:0000256" key="3">
    <source>
        <dbReference type="ARBA" id="ARBA00022827"/>
    </source>
</evidence>
<dbReference type="InterPro" id="IPR036318">
    <property type="entry name" value="FAD-bd_PCMH-like_sf"/>
</dbReference>
<feature type="signal peptide" evidence="5">
    <location>
        <begin position="1"/>
        <end position="19"/>
    </location>
</feature>
<dbReference type="SUPFAM" id="SSF56176">
    <property type="entry name" value="FAD-binding/transporter-associated domain-like"/>
    <property type="match status" value="1"/>
</dbReference>
<dbReference type="Proteomes" id="UP001521184">
    <property type="component" value="Unassembled WGS sequence"/>
</dbReference>
<keyword evidence="4" id="KW-0560">Oxidoreductase</keyword>